<sequence>MTELEEAIVAVVTNHIKKIYTDIPAKVVSYDAKKQQATLQPLIKIDGVKLNPIPAVPVQHIGGLGWTVAIQIDKGTEGIIKCCMRDIGTWLHNSKKQTNRKFSLTDTTFSPGYRSEEGAIPNLENNGIQLRSNDGKNYVWLKNDGDLYTSGNIHCKKSVRSDGESYAKGEVLSRISHTHPYIDSKGSSATPVESDTDAAEQS</sequence>
<dbReference type="EMBL" id="KP795504">
    <property type="protein sequence ID" value="AKN36655.1"/>
    <property type="molecule type" value="Genomic_DNA"/>
</dbReference>
<reference evidence="3" key="1">
    <citation type="journal article" date="2015" name="MBio">
        <title>Eco-Evolutionary Dynamics of Episomes among Ecologically Cohesive Bacterial Populations.</title>
        <authorList>
            <person name="Xue H."/>
            <person name="Cordero O.X."/>
            <person name="Camas F.M."/>
            <person name="Trimble W."/>
            <person name="Meyer F."/>
            <person name="Guglielmini J."/>
            <person name="Rocha E.P."/>
            <person name="Polz M.F."/>
        </authorList>
    </citation>
    <scope>NUCLEOTIDE SEQUENCE</scope>
    <source>
        <strain evidence="3">FF_482</strain>
    </source>
</reference>
<feature type="domain" description="Phage protein Gp138 N-terminal" evidence="2">
    <location>
        <begin position="23"/>
        <end position="112"/>
    </location>
</feature>
<evidence type="ECO:0000259" key="2">
    <source>
        <dbReference type="Pfam" id="PF18352"/>
    </source>
</evidence>
<evidence type="ECO:0000313" key="3">
    <source>
        <dbReference type="EMBL" id="AKN36655.1"/>
    </source>
</evidence>
<protein>
    <recommendedName>
        <fullName evidence="2">Phage protein Gp138 N-terminal domain-containing protein</fullName>
    </recommendedName>
</protein>
<dbReference type="AlphaFoldDB" id="A0A0H3ZKX8"/>
<accession>A0A0H3ZKX8</accession>
<feature type="region of interest" description="Disordered" evidence="1">
    <location>
        <begin position="177"/>
        <end position="202"/>
    </location>
</feature>
<organism evidence="3">
    <name type="scientific">Vibrio sp. FF_482</name>
    <dbReference type="NCBI Taxonomy" id="1652836"/>
    <lineage>
        <taxon>Bacteria</taxon>
        <taxon>Pseudomonadati</taxon>
        <taxon>Pseudomonadota</taxon>
        <taxon>Gammaproteobacteria</taxon>
        <taxon>Vibrionales</taxon>
        <taxon>Vibrionaceae</taxon>
        <taxon>Vibrio</taxon>
    </lineage>
</organism>
<dbReference type="Gene3D" id="2.40.50.230">
    <property type="entry name" value="Gp5 N-terminal domain"/>
    <property type="match status" value="1"/>
</dbReference>
<evidence type="ECO:0000256" key="1">
    <source>
        <dbReference type="SAM" id="MobiDB-lite"/>
    </source>
</evidence>
<dbReference type="InterPro" id="IPR037026">
    <property type="entry name" value="Vgr_OB-fold_dom_sf"/>
</dbReference>
<dbReference type="InterPro" id="IPR041599">
    <property type="entry name" value="Gp138_N"/>
</dbReference>
<name>A0A0H3ZKX8_9VIBR</name>
<proteinExistence type="predicted"/>
<dbReference type="Pfam" id="PF18352">
    <property type="entry name" value="Gp138_N"/>
    <property type="match status" value="1"/>
</dbReference>